<keyword evidence="1" id="KW-0378">Hydrolase</keyword>
<dbReference type="RefSeq" id="WP_205355650.1">
    <property type="nucleotide sequence ID" value="NZ_JADKYB010000002.1"/>
</dbReference>
<evidence type="ECO:0000256" key="3">
    <source>
        <dbReference type="SAM" id="Phobius"/>
    </source>
</evidence>
<keyword evidence="5" id="KW-1185">Reference proteome</keyword>
<evidence type="ECO:0000313" key="5">
    <source>
        <dbReference type="Proteomes" id="UP000749040"/>
    </source>
</evidence>
<keyword evidence="3" id="KW-0812">Transmembrane</keyword>
<evidence type="ECO:0000256" key="2">
    <source>
        <dbReference type="SAM" id="MobiDB-lite"/>
    </source>
</evidence>
<dbReference type="Pfam" id="PF04203">
    <property type="entry name" value="Sortase"/>
    <property type="match status" value="1"/>
</dbReference>
<gene>
    <name evidence="4" type="ORF">ITX44_04430</name>
</gene>
<keyword evidence="3" id="KW-0472">Membrane</keyword>
<evidence type="ECO:0000313" key="4">
    <source>
        <dbReference type="EMBL" id="MBM9503791.1"/>
    </source>
</evidence>
<comment type="caution">
    <text evidence="4">The sequence shown here is derived from an EMBL/GenBank/DDBJ whole genome shotgun (WGS) entry which is preliminary data.</text>
</comment>
<reference evidence="4 5" key="1">
    <citation type="submission" date="2021-01" db="EMBL/GenBank/DDBJ databases">
        <title>Streptomyces acididurans sp. nov., isolated from a peat swamp forest soil.</title>
        <authorList>
            <person name="Chantavorakit T."/>
            <person name="Duangmal K."/>
        </authorList>
    </citation>
    <scope>NUCLEOTIDE SEQUENCE [LARGE SCALE GENOMIC DNA]</scope>
    <source>
        <strain evidence="4 5">KK5PA1</strain>
    </source>
</reference>
<feature type="transmembrane region" description="Helical" evidence="3">
    <location>
        <begin position="301"/>
        <end position="322"/>
    </location>
</feature>
<feature type="compositionally biased region" description="Low complexity" evidence="2">
    <location>
        <begin position="13"/>
        <end position="38"/>
    </location>
</feature>
<sequence length="329" mass="33567">MTPPPAPSGTTVRAAAPAAGPGPAARNTGRARTARPAGPGLRIASTALTILAALLLGFVVDAGLLSHIRHARDRQVDYATLRGDLANGVAPVGTAAAAQSPGAGAAGPGVKPLKPGALLAVLSIPELHVREVLHEGTTARILARGPGHRRDTPLPGQAGVSVIMARQATYGGPFRHIGDLHAGDTFSVTTGQGVARYRVIGVRRSGDPQPSALPAGQGRLTLITASGTPFMPSGILRVDADLVSQVQPGDAPPVAPEALPADEKPMAVEGDGWLPLVLWGQGLLLAAAALTWAQVRWGRRQTWVVGVPLLAVLGLVVADNAAQLLPNLM</sequence>
<dbReference type="EMBL" id="JADKYB010000002">
    <property type="protein sequence ID" value="MBM9503791.1"/>
    <property type="molecule type" value="Genomic_DNA"/>
</dbReference>
<proteinExistence type="predicted"/>
<dbReference type="SUPFAM" id="SSF63817">
    <property type="entry name" value="Sortase"/>
    <property type="match status" value="1"/>
</dbReference>
<feature type="transmembrane region" description="Helical" evidence="3">
    <location>
        <begin position="43"/>
        <end position="65"/>
    </location>
</feature>
<accession>A0ABS2TL98</accession>
<protein>
    <submittedName>
        <fullName evidence="4">Sortase</fullName>
    </submittedName>
</protein>
<dbReference type="InterPro" id="IPR005754">
    <property type="entry name" value="Sortase"/>
</dbReference>
<dbReference type="InterPro" id="IPR023365">
    <property type="entry name" value="Sortase_dom-sf"/>
</dbReference>
<keyword evidence="3" id="KW-1133">Transmembrane helix</keyword>
<feature type="region of interest" description="Disordered" evidence="2">
    <location>
        <begin position="1"/>
        <end position="38"/>
    </location>
</feature>
<name>A0ABS2TL98_9ACTN</name>
<evidence type="ECO:0000256" key="1">
    <source>
        <dbReference type="ARBA" id="ARBA00022801"/>
    </source>
</evidence>
<dbReference type="Gene3D" id="2.40.260.10">
    <property type="entry name" value="Sortase"/>
    <property type="match status" value="1"/>
</dbReference>
<dbReference type="Proteomes" id="UP000749040">
    <property type="component" value="Unassembled WGS sequence"/>
</dbReference>
<organism evidence="4 5">
    <name type="scientific">Actinacidiphila acididurans</name>
    <dbReference type="NCBI Taxonomy" id="2784346"/>
    <lineage>
        <taxon>Bacteria</taxon>
        <taxon>Bacillati</taxon>
        <taxon>Actinomycetota</taxon>
        <taxon>Actinomycetes</taxon>
        <taxon>Kitasatosporales</taxon>
        <taxon>Streptomycetaceae</taxon>
        <taxon>Actinacidiphila</taxon>
    </lineage>
</organism>